<keyword evidence="2" id="KW-0479">Metal-binding</keyword>
<comment type="caution">
    <text evidence="4">The sequence shown here is derived from an EMBL/GenBank/DDBJ whole genome shotgun (WGS) entry which is preliminary data.</text>
</comment>
<name>A0A6N2C473_SOLCI</name>
<dbReference type="Pfam" id="PF05907">
    <property type="entry name" value="CXXC_Zn-b_euk"/>
    <property type="match status" value="1"/>
</dbReference>
<sequence>MVKFMLLIKAELDNITDLQPQGGCDNDNFRYYFKLKCTLCGEITQKETYVRLVETVPHPVGKDHTRLGKGHTHLVQKCKFCGRDGTITMISGLGRPLTHADSAAGKSAPLMLFDCRGFEPLDYVFRGEWEAESLKGTIFEGIDLSGDEFVEYDERGEAPVMTSRPSATFNVVK</sequence>
<proteinExistence type="inferred from homology"/>
<dbReference type="InterPro" id="IPR008584">
    <property type="entry name" value="CXXC_Zn-binding_euk"/>
</dbReference>
<reference evidence="4" key="1">
    <citation type="submission" date="2019-05" db="EMBL/GenBank/DDBJ databases">
        <title>The de novo reference genome and transcriptome assemblies of the wild tomato species Solanum chilense.</title>
        <authorList>
            <person name="Stam R."/>
            <person name="Nosenko T."/>
            <person name="Hoerger A.C."/>
            <person name="Stephan W."/>
            <person name="Seidel M.A."/>
            <person name="Kuhn J.M.M."/>
            <person name="Haberer G."/>
            <person name="Tellier A."/>
        </authorList>
    </citation>
    <scope>NUCLEOTIDE SEQUENCE</scope>
    <source>
        <tissue evidence="4">Mature leaves</tissue>
    </source>
</reference>
<comment type="similarity">
    <text evidence="1">Belongs to the UPF0587 family.</text>
</comment>
<evidence type="ECO:0000256" key="3">
    <source>
        <dbReference type="ARBA" id="ARBA00022833"/>
    </source>
</evidence>
<evidence type="ECO:0000313" key="4">
    <source>
        <dbReference type="EMBL" id="TMW99473.1"/>
    </source>
</evidence>
<dbReference type="PANTHER" id="PTHR12857:SF0">
    <property type="entry name" value="CXXC MOTIF CONTAINING ZINC BINDING PROTEIN"/>
    <property type="match status" value="1"/>
</dbReference>
<evidence type="ECO:0000256" key="1">
    <source>
        <dbReference type="ARBA" id="ARBA00007818"/>
    </source>
</evidence>
<organism evidence="4">
    <name type="scientific">Solanum chilense</name>
    <name type="common">Tomato</name>
    <name type="synonym">Lycopersicon chilense</name>
    <dbReference type="NCBI Taxonomy" id="4083"/>
    <lineage>
        <taxon>Eukaryota</taxon>
        <taxon>Viridiplantae</taxon>
        <taxon>Streptophyta</taxon>
        <taxon>Embryophyta</taxon>
        <taxon>Tracheophyta</taxon>
        <taxon>Spermatophyta</taxon>
        <taxon>Magnoliopsida</taxon>
        <taxon>eudicotyledons</taxon>
        <taxon>Gunneridae</taxon>
        <taxon>Pentapetalae</taxon>
        <taxon>asterids</taxon>
        <taxon>lamiids</taxon>
        <taxon>Solanales</taxon>
        <taxon>Solanaceae</taxon>
        <taxon>Solanoideae</taxon>
        <taxon>Solaneae</taxon>
        <taxon>Solanum</taxon>
        <taxon>Solanum subgen. Lycopersicon</taxon>
    </lineage>
</organism>
<gene>
    <name evidence="4" type="ORF">EJD97_002489</name>
</gene>
<protein>
    <submittedName>
        <fullName evidence="4">Uncharacterized protein</fullName>
    </submittedName>
</protein>
<dbReference type="EMBL" id="RXGB01001294">
    <property type="protein sequence ID" value="TMW99473.1"/>
    <property type="molecule type" value="Genomic_DNA"/>
</dbReference>
<dbReference type="PANTHER" id="PTHR12857">
    <property type="entry name" value="CXXC MOTIF CONTAINING ZINC BINDING PROTEIN"/>
    <property type="match status" value="1"/>
</dbReference>
<keyword evidence="3" id="KW-0862">Zinc</keyword>
<dbReference type="GO" id="GO:0008270">
    <property type="term" value="F:zinc ion binding"/>
    <property type="evidence" value="ECO:0007669"/>
    <property type="project" value="TreeGrafter"/>
</dbReference>
<dbReference type="SUPFAM" id="SSF141678">
    <property type="entry name" value="MAL13P1.257-like"/>
    <property type="match status" value="1"/>
</dbReference>
<evidence type="ECO:0000256" key="2">
    <source>
        <dbReference type="ARBA" id="ARBA00022723"/>
    </source>
</evidence>
<accession>A0A6N2C473</accession>
<dbReference type="AlphaFoldDB" id="A0A6N2C473"/>